<accession>A0ABN8QNF1</accession>
<organism evidence="1 2">
    <name type="scientific">Porites lobata</name>
    <dbReference type="NCBI Taxonomy" id="104759"/>
    <lineage>
        <taxon>Eukaryota</taxon>
        <taxon>Metazoa</taxon>
        <taxon>Cnidaria</taxon>
        <taxon>Anthozoa</taxon>
        <taxon>Hexacorallia</taxon>
        <taxon>Scleractinia</taxon>
        <taxon>Fungiina</taxon>
        <taxon>Poritidae</taxon>
        <taxon>Porites</taxon>
    </lineage>
</organism>
<evidence type="ECO:0000313" key="1">
    <source>
        <dbReference type="EMBL" id="CAH3167254.1"/>
    </source>
</evidence>
<name>A0ABN8QNF1_9CNID</name>
<reference evidence="1 2" key="1">
    <citation type="submission" date="2022-05" db="EMBL/GenBank/DDBJ databases">
        <authorList>
            <consortium name="Genoscope - CEA"/>
            <person name="William W."/>
        </authorList>
    </citation>
    <scope>NUCLEOTIDE SEQUENCE [LARGE SCALE GENOMIC DNA]</scope>
</reference>
<protein>
    <submittedName>
        <fullName evidence="1">Uncharacterized protein</fullName>
    </submittedName>
</protein>
<keyword evidence="2" id="KW-1185">Reference proteome</keyword>
<dbReference type="Proteomes" id="UP001159405">
    <property type="component" value="Unassembled WGS sequence"/>
</dbReference>
<proteinExistence type="predicted"/>
<gene>
    <name evidence="1" type="ORF">PLOB_00008684</name>
</gene>
<evidence type="ECO:0000313" key="2">
    <source>
        <dbReference type="Proteomes" id="UP001159405"/>
    </source>
</evidence>
<dbReference type="EMBL" id="CALNXK010000140">
    <property type="protein sequence ID" value="CAH3167254.1"/>
    <property type="molecule type" value="Genomic_DNA"/>
</dbReference>
<sequence>MTCKLVSGVSMRLLEVDLFSGNQFSHLPVTGGRRKNKVNQSSSLWPATLTHVPVIMICAQTTLELKKRFQVINFIQAL</sequence>
<comment type="caution">
    <text evidence="1">The sequence shown here is derived from an EMBL/GenBank/DDBJ whole genome shotgun (WGS) entry which is preliminary data.</text>
</comment>